<accession>Q1RL78</accession>
<evidence type="ECO:0000256" key="1">
    <source>
        <dbReference type="ARBA" id="ARBA00022723"/>
    </source>
</evidence>
<keyword evidence="9" id="KW-1185">Reference proteome</keyword>
<feature type="domain" description="C2H2-type" evidence="6">
    <location>
        <begin position="294"/>
        <end position="322"/>
    </location>
</feature>
<dbReference type="InterPro" id="IPR036236">
    <property type="entry name" value="Znf_C2H2_sf"/>
</dbReference>
<organism evidence="7">
    <name type="scientific">Ciona intestinalis</name>
    <name type="common">Transparent sea squirt</name>
    <name type="synonym">Ascidia intestinalis</name>
    <dbReference type="NCBI Taxonomy" id="7719"/>
    <lineage>
        <taxon>Eukaryota</taxon>
        <taxon>Metazoa</taxon>
        <taxon>Chordata</taxon>
        <taxon>Tunicata</taxon>
        <taxon>Ascidiacea</taxon>
        <taxon>Phlebobranchia</taxon>
        <taxon>Cionidae</taxon>
        <taxon>Ciona</taxon>
    </lineage>
</organism>
<reference evidence="9" key="1">
    <citation type="journal article" date="2002" name="Science">
        <title>The draft genome of Ciona intestinalis: insights into chordate and vertebrate origins.</title>
        <authorList>
            <person name="Dehal P."/>
            <person name="Satou Y."/>
            <person name="Campbell R.K."/>
            <person name="Chapman J."/>
            <person name="Degnan B."/>
            <person name="De Tomaso A."/>
            <person name="Davidson B."/>
            <person name="Di Gregorio A."/>
            <person name="Gelpke M."/>
            <person name="Goodstein D.M."/>
            <person name="Harafuji N."/>
            <person name="Hastings K.E."/>
            <person name="Ho I."/>
            <person name="Hotta K."/>
            <person name="Huang W."/>
            <person name="Kawashima T."/>
            <person name="Lemaire P."/>
            <person name="Martinez D."/>
            <person name="Meinertzhagen I.A."/>
            <person name="Necula S."/>
            <person name="Nonaka M."/>
            <person name="Putnam N."/>
            <person name="Rash S."/>
            <person name="Saiga H."/>
            <person name="Satake M."/>
            <person name="Terry A."/>
            <person name="Yamada L."/>
            <person name="Wang H.G."/>
            <person name="Awazu S."/>
            <person name="Azumi K."/>
            <person name="Boore J."/>
            <person name="Branno M."/>
            <person name="Chin-Bow S."/>
            <person name="DeSantis R."/>
            <person name="Doyle S."/>
            <person name="Francino P."/>
            <person name="Keys D.N."/>
            <person name="Haga S."/>
            <person name="Hayashi H."/>
            <person name="Hino K."/>
            <person name="Imai K.S."/>
            <person name="Inaba K."/>
            <person name="Kano S."/>
            <person name="Kobayashi K."/>
            <person name="Kobayashi M."/>
            <person name="Lee B.I."/>
            <person name="Makabe K.W."/>
            <person name="Manohar C."/>
            <person name="Matassi G."/>
            <person name="Medina M."/>
            <person name="Mochizuki Y."/>
            <person name="Mount S."/>
            <person name="Morishita T."/>
            <person name="Miura S."/>
            <person name="Nakayama A."/>
            <person name="Nishizaka S."/>
            <person name="Nomoto H."/>
            <person name="Ohta F."/>
            <person name="Oishi K."/>
            <person name="Rigoutsos I."/>
            <person name="Sano M."/>
            <person name="Sasaki A."/>
            <person name="Sasakura Y."/>
            <person name="Shoguchi E."/>
            <person name="Shin-i T."/>
            <person name="Spagnuolo A."/>
            <person name="Stainier D."/>
            <person name="Suzuki M.M."/>
            <person name="Tassy O."/>
            <person name="Takatori N."/>
            <person name="Tokuoka M."/>
            <person name="Yagi K."/>
            <person name="Yoshizaki F."/>
            <person name="Wada S."/>
            <person name="Zhang C."/>
            <person name="Hyatt P.D."/>
            <person name="Larimer F."/>
            <person name="Detter C."/>
            <person name="Doggett N."/>
            <person name="Glavina T."/>
            <person name="Hawkins T."/>
            <person name="Richardson P."/>
            <person name="Lucas S."/>
            <person name="Kohara Y."/>
            <person name="Levine M."/>
            <person name="Satoh N."/>
            <person name="Rokhsar D.S."/>
        </authorList>
    </citation>
    <scope>NUCLEOTIDE SEQUENCE [LARGE SCALE GENOMIC DNA]</scope>
</reference>
<sequence>RQSTRTFHKSTVVRYSKMETKKVFDGRSLKVLRFSILDEKIECYPCLNPCTKNVEKKKGKKFRCHFHCPTCGRIITRAYNFQAHFKLCYVKHQCYGFESIISEQPEPTEVPPITESPVKRLKMLDIFEVTAEHLEVLEGFVDLFKANPYVLHSDKLKFFYKWLKTDARNALSEISSEPDEPTDDDTLFEPEAEDLEEVTLQSHQPVGSSGIVKQEPDGVSKVNSKRKFLKCQICNRLHKSESAAIRHYQIFHSDKRVEHKCPRCGKVYYDKKSLYKHNKRKNGCYISNITFKDIACKVCKEKFTNQELLDMHLEEKHKGADLFSWKNDDATSETNLVENSCDNCGKIFLSNTLLQKHYLLNECNAVYSCPLCTKVIKNKRSMLSHYAECQHNYQNSSP</sequence>
<dbReference type="HOGENOM" id="CLU_745032_0_0_1"/>
<dbReference type="SUPFAM" id="SSF57667">
    <property type="entry name" value="beta-beta-alpha zinc fingers"/>
    <property type="match status" value="2"/>
</dbReference>
<dbReference type="Pfam" id="PF12874">
    <property type="entry name" value="zf-met"/>
    <property type="match status" value="2"/>
</dbReference>
<keyword evidence="1" id="KW-0479">Metal-binding</keyword>
<gene>
    <name evidence="7" type="primary">Ci-ZF(C2H2)-135</name>
</gene>
<dbReference type="Pfam" id="PF18253">
    <property type="entry name" value="HipN"/>
    <property type="match status" value="1"/>
</dbReference>
<dbReference type="PANTHER" id="PTHR23226:SF419">
    <property type="entry name" value="FI21258P1-RELATED"/>
    <property type="match status" value="1"/>
</dbReference>
<reference evidence="8" key="3">
    <citation type="journal article" date="2008" name="Genome Biol.">
        <title>Improved genome assembly and evidence-based global gene model set for the chordate Ciona intestinalis: new insight into intron and operon populations.</title>
        <authorList>
            <person name="Satou Y."/>
            <person name="Mineta K."/>
            <person name="Ogasawara M."/>
            <person name="Sasakura Y."/>
            <person name="Shoguchi E."/>
            <person name="Ueno K."/>
            <person name="Yamada L."/>
            <person name="Matsumoto J."/>
            <person name="Wasserscheid J."/>
            <person name="Dewar K."/>
            <person name="Wiley G.B."/>
            <person name="Macmil S.L."/>
            <person name="Roe B.A."/>
            <person name="Zeller R.W."/>
            <person name="Hastings K.E."/>
            <person name="Lemaire P."/>
            <person name="Lindquist E."/>
            <person name="Endo T."/>
            <person name="Hotta K."/>
            <person name="Inaba K."/>
        </authorList>
    </citation>
    <scope>NUCLEOTIDE SEQUENCE [LARGE SCALE GENOMIC DNA]</scope>
    <source>
        <strain evidence="8">wild type</strain>
    </source>
</reference>
<evidence type="ECO:0000256" key="3">
    <source>
        <dbReference type="ARBA" id="ARBA00022771"/>
    </source>
</evidence>
<keyword evidence="4" id="KW-0862">Zinc</keyword>
<dbReference type="Gene3D" id="6.10.250.3420">
    <property type="match status" value="1"/>
</dbReference>
<protein>
    <submittedName>
        <fullName evidence="7">Zinc finger protein</fullName>
    </submittedName>
</protein>
<reference evidence="7" key="2">
    <citation type="journal article" date="2006" name="Dev. Biol.">
        <title>Systematic analysis of embryonic expression profiles of zinc finger genes in Ciona intestinalis.</title>
        <authorList>
            <person name="Miwata K."/>
            <person name="Chiba T."/>
            <person name="Horii R."/>
            <person name="Yamada L."/>
            <person name="Kubo A."/>
            <person name="Miyamura D."/>
            <person name="Satoh N."/>
            <person name="Satou Y."/>
        </authorList>
    </citation>
    <scope>NUCLEOTIDE SEQUENCE</scope>
</reference>
<dbReference type="InterPro" id="IPR013087">
    <property type="entry name" value="Znf_C2H2_type"/>
</dbReference>
<evidence type="ECO:0000256" key="2">
    <source>
        <dbReference type="ARBA" id="ARBA00022737"/>
    </source>
</evidence>
<dbReference type="InterPro" id="IPR034649">
    <property type="entry name" value="Hip_N"/>
</dbReference>
<dbReference type="PANTHER" id="PTHR23226">
    <property type="entry name" value="ZINC FINGER AND SCAN DOMAIN-CONTAINING"/>
    <property type="match status" value="1"/>
</dbReference>
<dbReference type="Pfam" id="PF00096">
    <property type="entry name" value="zf-C2H2"/>
    <property type="match status" value="1"/>
</dbReference>
<dbReference type="Proteomes" id="UP000008144">
    <property type="component" value="Chromosome 2"/>
</dbReference>
<evidence type="ECO:0000313" key="9">
    <source>
        <dbReference type="Proteomes" id="UP000008144"/>
    </source>
</evidence>
<dbReference type="GO" id="GO:0006357">
    <property type="term" value="P:regulation of transcription by RNA polymerase II"/>
    <property type="evidence" value="ECO:0000318"/>
    <property type="project" value="GO_Central"/>
</dbReference>
<dbReference type="GO" id="GO:0046983">
    <property type="term" value="F:protein dimerization activity"/>
    <property type="evidence" value="ECO:0007669"/>
    <property type="project" value="InterPro"/>
</dbReference>
<feature type="non-terminal residue" evidence="7">
    <location>
        <position position="1"/>
    </location>
</feature>
<evidence type="ECO:0000313" key="8">
    <source>
        <dbReference type="Ensembl" id="ENSCINP00000031150.1"/>
    </source>
</evidence>
<dbReference type="Ensembl" id="ENSCINT00000032411.1">
    <property type="protein sequence ID" value="ENSCINP00000031150.1"/>
    <property type="gene ID" value="ENSCING00000019887.1"/>
</dbReference>
<dbReference type="EMBL" id="BR000156">
    <property type="protein sequence ID" value="FAA00187.1"/>
    <property type="molecule type" value="mRNA"/>
</dbReference>
<proteinExistence type="evidence at transcript level"/>
<reference evidence="8" key="4">
    <citation type="submission" date="2025-05" db="UniProtKB">
        <authorList>
            <consortium name="Ensembl"/>
        </authorList>
    </citation>
    <scope>IDENTIFICATION</scope>
</reference>
<dbReference type="EMBL" id="EAAA01001418">
    <property type="status" value="NOT_ANNOTATED_CDS"/>
    <property type="molecule type" value="Genomic_DNA"/>
</dbReference>
<evidence type="ECO:0000256" key="4">
    <source>
        <dbReference type="ARBA" id="ARBA00022833"/>
    </source>
</evidence>
<dbReference type="SMART" id="SM00355">
    <property type="entry name" value="ZnF_C2H2"/>
    <property type="match status" value="6"/>
</dbReference>
<keyword evidence="3 5" id="KW-0863">Zinc-finger</keyword>
<dbReference type="GO" id="GO:0008270">
    <property type="term" value="F:zinc ion binding"/>
    <property type="evidence" value="ECO:0007669"/>
    <property type="project" value="UniProtKB-KW"/>
</dbReference>
<dbReference type="GeneTree" id="ENSGT00940000173259"/>
<feature type="domain" description="C2H2-type" evidence="6">
    <location>
        <begin position="259"/>
        <end position="283"/>
    </location>
</feature>
<keyword evidence="2" id="KW-0677">Repeat</keyword>
<dbReference type="AlphaFoldDB" id="Q1RL78"/>
<evidence type="ECO:0000313" key="7">
    <source>
        <dbReference type="EMBL" id="FAA00187.1"/>
    </source>
</evidence>
<evidence type="ECO:0000259" key="6">
    <source>
        <dbReference type="PROSITE" id="PS50157"/>
    </source>
</evidence>
<dbReference type="PROSITE" id="PS50157">
    <property type="entry name" value="ZINC_FINGER_C2H2_2"/>
    <property type="match status" value="2"/>
</dbReference>
<dbReference type="GO" id="GO:0043035">
    <property type="term" value="F:chromatin insulator sequence binding"/>
    <property type="evidence" value="ECO:0000318"/>
    <property type="project" value="GO_Central"/>
</dbReference>
<name>Q1RL78_CIOIN</name>
<dbReference type="GO" id="GO:0005694">
    <property type="term" value="C:chromosome"/>
    <property type="evidence" value="ECO:0000318"/>
    <property type="project" value="GO_Central"/>
</dbReference>
<dbReference type="PROSITE" id="PS00028">
    <property type="entry name" value="ZINC_FINGER_C2H2_1"/>
    <property type="match status" value="2"/>
</dbReference>
<dbReference type="Gene3D" id="3.30.160.60">
    <property type="entry name" value="Classic Zinc Finger"/>
    <property type="match status" value="2"/>
</dbReference>
<evidence type="ECO:0000256" key="5">
    <source>
        <dbReference type="PROSITE-ProRule" id="PRU00042"/>
    </source>
</evidence>